<dbReference type="OrthoDB" id="10254187at2759"/>
<evidence type="ECO:0000313" key="2">
    <source>
        <dbReference type="Proteomes" id="UP000288805"/>
    </source>
</evidence>
<comment type="caution">
    <text evidence="1">The sequence shown here is derived from an EMBL/GenBank/DDBJ whole genome shotgun (WGS) entry which is preliminary data.</text>
</comment>
<accession>A0A438KHR3</accession>
<organism evidence="1 2">
    <name type="scientific">Vitis vinifera</name>
    <name type="common">Grape</name>
    <dbReference type="NCBI Taxonomy" id="29760"/>
    <lineage>
        <taxon>Eukaryota</taxon>
        <taxon>Viridiplantae</taxon>
        <taxon>Streptophyta</taxon>
        <taxon>Embryophyta</taxon>
        <taxon>Tracheophyta</taxon>
        <taxon>Spermatophyta</taxon>
        <taxon>Magnoliopsida</taxon>
        <taxon>eudicotyledons</taxon>
        <taxon>Gunneridae</taxon>
        <taxon>Pentapetalae</taxon>
        <taxon>rosids</taxon>
        <taxon>Vitales</taxon>
        <taxon>Vitaceae</taxon>
        <taxon>Viteae</taxon>
        <taxon>Vitis</taxon>
    </lineage>
</organism>
<protein>
    <submittedName>
        <fullName evidence="1">NADH dehydrogenase [ubiquinone] flavoprotein 2, mitochondrial</fullName>
    </submittedName>
</protein>
<reference evidence="1 2" key="1">
    <citation type="journal article" date="2018" name="PLoS Genet.">
        <title>Population sequencing reveals clonal diversity and ancestral inbreeding in the grapevine cultivar Chardonnay.</title>
        <authorList>
            <person name="Roach M.J."/>
            <person name="Johnson D.L."/>
            <person name="Bohlmann J."/>
            <person name="van Vuuren H.J."/>
            <person name="Jones S.J."/>
            <person name="Pretorius I.S."/>
            <person name="Schmidt S.A."/>
            <person name="Borneman A.R."/>
        </authorList>
    </citation>
    <scope>NUCLEOTIDE SEQUENCE [LARGE SCALE GENOMIC DNA]</scope>
    <source>
        <strain evidence="2">cv. Chardonnay</strain>
        <tissue evidence="1">Leaf</tissue>
    </source>
</reference>
<dbReference type="AlphaFoldDB" id="A0A438KHR3"/>
<sequence length="66" mass="7721">MLARLATKRLLEVRQIFRQNHQTSRSFSTALNYHLDSPDNNPNIPWEFNDANKGKFGKSNTFLLQE</sequence>
<gene>
    <name evidence="1" type="primary">VvCHDp000138_3</name>
    <name evidence="1" type="ORF">CK203_002477</name>
</gene>
<dbReference type="EMBL" id="QGNW01000006">
    <property type="protein sequence ID" value="RVX20738.1"/>
    <property type="molecule type" value="Genomic_DNA"/>
</dbReference>
<proteinExistence type="predicted"/>
<dbReference type="Proteomes" id="UP000288805">
    <property type="component" value="Unassembled WGS sequence"/>
</dbReference>
<keyword evidence="1" id="KW-0830">Ubiquinone</keyword>
<evidence type="ECO:0000313" key="1">
    <source>
        <dbReference type="EMBL" id="RVX20738.1"/>
    </source>
</evidence>
<name>A0A438KHR3_VITVI</name>